<dbReference type="STRING" id="537013.CLOSTMETH_02950"/>
<reference evidence="1 2" key="2">
    <citation type="submission" date="2009-02" db="EMBL/GenBank/DDBJ databases">
        <title>Draft genome sequence of Clostridium methylpentosum (DSM 5476).</title>
        <authorList>
            <person name="Sudarsanam P."/>
            <person name="Ley R."/>
            <person name="Guruge J."/>
            <person name="Turnbaugh P.J."/>
            <person name="Mahowald M."/>
            <person name="Liep D."/>
            <person name="Gordon J."/>
        </authorList>
    </citation>
    <scope>NUCLEOTIDE SEQUENCE [LARGE SCALE GENOMIC DNA]</scope>
    <source>
        <strain evidence="1 2">DSM 5476</strain>
    </source>
</reference>
<name>C0EGF7_9FIRM</name>
<protein>
    <submittedName>
        <fullName evidence="1">Uncharacterized protein</fullName>
    </submittedName>
</protein>
<dbReference type="AlphaFoldDB" id="C0EGF7"/>
<dbReference type="Proteomes" id="UP000003340">
    <property type="component" value="Unassembled WGS sequence"/>
</dbReference>
<reference evidence="1 2" key="1">
    <citation type="submission" date="2009-01" db="EMBL/GenBank/DDBJ databases">
        <authorList>
            <person name="Fulton L."/>
            <person name="Clifton S."/>
            <person name="Fulton B."/>
            <person name="Xu J."/>
            <person name="Minx P."/>
            <person name="Pepin K.H."/>
            <person name="Johnson M."/>
            <person name="Bhonagiri V."/>
            <person name="Nash W.E."/>
            <person name="Mardis E.R."/>
            <person name="Wilson R.K."/>
        </authorList>
    </citation>
    <scope>NUCLEOTIDE SEQUENCE [LARGE SCALE GENOMIC DNA]</scope>
    <source>
        <strain evidence="1 2">DSM 5476</strain>
    </source>
</reference>
<accession>C0EGF7</accession>
<organism evidence="1 2">
    <name type="scientific">[Clostridium] methylpentosum DSM 5476</name>
    <dbReference type="NCBI Taxonomy" id="537013"/>
    <lineage>
        <taxon>Bacteria</taxon>
        <taxon>Bacillati</taxon>
        <taxon>Bacillota</taxon>
        <taxon>Clostridia</taxon>
        <taxon>Eubacteriales</taxon>
        <taxon>Oscillospiraceae</taxon>
        <taxon>Oscillospiraceae incertae sedis</taxon>
    </lineage>
</organism>
<evidence type="ECO:0000313" key="1">
    <source>
        <dbReference type="EMBL" id="EEG29433.1"/>
    </source>
</evidence>
<evidence type="ECO:0000313" key="2">
    <source>
        <dbReference type="Proteomes" id="UP000003340"/>
    </source>
</evidence>
<comment type="caution">
    <text evidence="1">The sequence shown here is derived from an EMBL/GenBank/DDBJ whole genome shotgun (WGS) entry which is preliminary data.</text>
</comment>
<sequence>MYAAAAVPQQSDCINSIIQKLKFAVNRFVIVFQQTGVSFVEKKFGLCFTPKFCLIYYIKYYLLIHFLQLDSLFNSYKKQAGSSWKAEPTCIEF</sequence>
<dbReference type="EMBL" id="ACEC01000102">
    <property type="protein sequence ID" value="EEG29433.1"/>
    <property type="molecule type" value="Genomic_DNA"/>
</dbReference>
<proteinExistence type="predicted"/>
<dbReference type="HOGENOM" id="CLU_2394582_0_0_9"/>
<keyword evidence="2" id="KW-1185">Reference proteome</keyword>
<gene>
    <name evidence="1" type="ORF">CLOSTMETH_02950</name>
</gene>